<organism evidence="1 2">
    <name type="scientific">Tritrichomonas musculus</name>
    <dbReference type="NCBI Taxonomy" id="1915356"/>
    <lineage>
        <taxon>Eukaryota</taxon>
        <taxon>Metamonada</taxon>
        <taxon>Parabasalia</taxon>
        <taxon>Tritrichomonadida</taxon>
        <taxon>Tritrichomonadidae</taxon>
        <taxon>Tritrichomonas</taxon>
    </lineage>
</organism>
<sequence length="87" mass="10510">MNVNEENEDEEEIGGCVNEEVTTFSDTEEFIDFVFKNEQQKKMLIEEIKDIIHCMKEILYTPPYDILFGRLHIRKRKDCYKEINEIF</sequence>
<gene>
    <name evidence="1" type="ORF">M9Y10_024314</name>
</gene>
<dbReference type="EMBL" id="JAPFFF010000032">
    <property type="protein sequence ID" value="KAK8844456.1"/>
    <property type="molecule type" value="Genomic_DNA"/>
</dbReference>
<comment type="caution">
    <text evidence="1">The sequence shown here is derived from an EMBL/GenBank/DDBJ whole genome shotgun (WGS) entry which is preliminary data.</text>
</comment>
<keyword evidence="2" id="KW-1185">Reference proteome</keyword>
<evidence type="ECO:0000313" key="1">
    <source>
        <dbReference type="EMBL" id="KAK8844456.1"/>
    </source>
</evidence>
<name>A0ABR2HCM0_9EUKA</name>
<proteinExistence type="predicted"/>
<reference evidence="1 2" key="1">
    <citation type="submission" date="2024-04" db="EMBL/GenBank/DDBJ databases">
        <title>Tritrichomonas musculus Genome.</title>
        <authorList>
            <person name="Alves-Ferreira E."/>
            <person name="Grigg M."/>
            <person name="Lorenzi H."/>
            <person name="Galac M."/>
        </authorList>
    </citation>
    <scope>NUCLEOTIDE SEQUENCE [LARGE SCALE GENOMIC DNA]</scope>
    <source>
        <strain evidence="1 2">EAF2021</strain>
    </source>
</reference>
<evidence type="ECO:0000313" key="2">
    <source>
        <dbReference type="Proteomes" id="UP001470230"/>
    </source>
</evidence>
<dbReference type="Proteomes" id="UP001470230">
    <property type="component" value="Unassembled WGS sequence"/>
</dbReference>
<accession>A0ABR2HCM0</accession>
<protein>
    <submittedName>
        <fullName evidence="1">Uncharacterized protein</fullName>
    </submittedName>
</protein>